<evidence type="ECO:0000256" key="2">
    <source>
        <dbReference type="ARBA" id="ARBA00022737"/>
    </source>
</evidence>
<dbReference type="PROSITE" id="PS51170">
    <property type="entry name" value="CW"/>
    <property type="match status" value="1"/>
</dbReference>
<dbReference type="STRING" id="1408416.GCA_000702765_00516"/>
<dbReference type="Gene3D" id="3.60.21.10">
    <property type="match status" value="1"/>
</dbReference>
<dbReference type="Pfam" id="PF08757">
    <property type="entry name" value="CotH"/>
    <property type="match status" value="1"/>
</dbReference>
<dbReference type="InterPro" id="IPR014867">
    <property type="entry name" value="Spore_coat_CotH_CotH2/3/7"/>
</dbReference>
<accession>A0A449BLG8</accession>
<dbReference type="EMBL" id="LR215050">
    <property type="protein sequence ID" value="VEU83278.1"/>
    <property type="molecule type" value="Genomic_DNA"/>
</dbReference>
<dbReference type="Proteomes" id="UP000290909">
    <property type="component" value="Chromosome"/>
</dbReference>
<name>A0A449BLG8_9MOLU</name>
<feature type="domain" description="Phosphodiester glycosidase" evidence="5">
    <location>
        <begin position="117"/>
        <end position="293"/>
    </location>
</feature>
<organism evidence="7 8">
    <name type="scientific">Acholeplasma hippikon</name>
    <dbReference type="NCBI Taxonomy" id="264636"/>
    <lineage>
        <taxon>Bacteria</taxon>
        <taxon>Bacillati</taxon>
        <taxon>Mycoplasmatota</taxon>
        <taxon>Mollicutes</taxon>
        <taxon>Acholeplasmatales</taxon>
        <taxon>Acholeplasmataceae</taxon>
        <taxon>Acholeplasma</taxon>
    </lineage>
</organism>
<dbReference type="RefSeq" id="WP_035368757.1">
    <property type="nucleotide sequence ID" value="NZ_LR215050.1"/>
</dbReference>
<evidence type="ECO:0000259" key="4">
    <source>
        <dbReference type="Pfam" id="PF00149"/>
    </source>
</evidence>
<dbReference type="GO" id="GO:0046872">
    <property type="term" value="F:metal ion binding"/>
    <property type="evidence" value="ECO:0007669"/>
    <property type="project" value="InterPro"/>
</dbReference>
<dbReference type="SUPFAM" id="SSF69360">
    <property type="entry name" value="Cell wall binding repeat"/>
    <property type="match status" value="1"/>
</dbReference>
<reference evidence="7 8" key="1">
    <citation type="submission" date="2019-01" db="EMBL/GenBank/DDBJ databases">
        <authorList>
            <consortium name="Pathogen Informatics"/>
        </authorList>
    </citation>
    <scope>NUCLEOTIDE SEQUENCE [LARGE SCALE GENOMIC DNA]</scope>
    <source>
        <strain evidence="7 8">NCTC10172</strain>
    </source>
</reference>
<dbReference type="InterPro" id="IPR018711">
    <property type="entry name" value="NAGPA"/>
</dbReference>
<dbReference type="Pfam" id="PF01473">
    <property type="entry name" value="Choline_bind_1"/>
    <property type="match status" value="2"/>
</dbReference>
<evidence type="ECO:0000313" key="7">
    <source>
        <dbReference type="EMBL" id="VEU83278.1"/>
    </source>
</evidence>
<dbReference type="InterPro" id="IPR004843">
    <property type="entry name" value="Calcineurin-like_PHP"/>
</dbReference>
<feature type="domain" description="Purple acid phosphatase N-terminal" evidence="6">
    <location>
        <begin position="1002"/>
        <end position="1103"/>
    </location>
</feature>
<dbReference type="InterPro" id="IPR015914">
    <property type="entry name" value="PAPs_N"/>
</dbReference>
<dbReference type="Pfam" id="PF16656">
    <property type="entry name" value="Pur_ac_phosph_N"/>
    <property type="match status" value="1"/>
</dbReference>
<dbReference type="SUPFAM" id="SSF49363">
    <property type="entry name" value="Purple acid phosphatase, N-terminal domain"/>
    <property type="match status" value="1"/>
</dbReference>
<keyword evidence="1" id="KW-0732">Signal</keyword>
<protein>
    <submittedName>
        <fullName evidence="7">Toxin A</fullName>
    </submittedName>
</protein>
<dbReference type="Pfam" id="PF19127">
    <property type="entry name" value="Choline_bind_3"/>
    <property type="match status" value="1"/>
</dbReference>
<feature type="repeat" description="Cell wall-binding" evidence="3">
    <location>
        <begin position="1607"/>
        <end position="1626"/>
    </location>
</feature>
<dbReference type="Gene3D" id="2.10.270.10">
    <property type="entry name" value="Cholin Binding"/>
    <property type="match status" value="5"/>
</dbReference>
<dbReference type="SUPFAM" id="SSF56300">
    <property type="entry name" value="Metallo-dependent phosphatases"/>
    <property type="match status" value="1"/>
</dbReference>
<proteinExistence type="predicted"/>
<dbReference type="InterPro" id="IPR018337">
    <property type="entry name" value="Cell_wall/Cho-bd_repeat"/>
</dbReference>
<sequence>MKIKNILPKSFILVLAAFMLIFTLTTNKAYGSTYMPPDGRFLIAYNESRLAPGINEAEVITNGADGKSQVTGYALEVDINLPTAGIIATYKDHNASVWGMQTVRQQAAAAERKTGLNIVAGVNADFYNMSTGQPIGALVMNGVQYNGASYEPFFAILKDGSAYIGENHEYAAMKDDIKEAVGGSIVMVKNGVLNVPSDLYYDQLNPRTAIGIKADGKVILYTADGRNYPQSVGLSLGDLAQMMKSLGAVTALNLDGGGSTTYVSKREGTGELTLRNVPSDGVERTVSSSLLVYSTAMYDGKFNHASISPTYGLYTPYTELDFNALGVDSAGGPANLPTDLEWRVDDPTFGTINEFGHFVSSGKEGTFTVSLYRNGVNVGSATNEIRIPDEVRFKNPEMSLGFEKVSDLGLQAFHQGRPITINDNDFDFEYDQAMGTFNGRWFTSSDSASLTGTIVAHYKYAPVSGELILTVGQLPVVIYDFEDPETVMSTWNVSTALRNEKGSIEVVDYSSGEPVRFGDKSLKLNFDFTEGLLGTTLGVYAGVATSVDIPGMPTHIGMWVYATPEAQGFWLRMRVYDVTGQIQQVDFSKEGLGIDWLGWKYVEGSLENYSGPFRTLDSQMIRLMMLRSGQPNSMGQMVAGTIYIDDIRVVYGANTDDLVQPIVESVRLNGEEVDGQTFTTNTFTLESYFTDDMTDKYATGMDYDKINVLIDGVNYRGNEHFYALDAGGNRVFLNDIVLPDGEHEIKLIIRDNFGNETEVTRYFNVDTKTANKVRLVPRTEKPILGQQFIVDVTADMVDSVDGLNLVLNSNTQPADVIFNENFEGTYTYNSILKTITIQGERINDTSESLNKVIASVIYNVPANANQNTQMGYSVKSGEITYRDQDPNPNYLSTFSIRPYLSNVVAGLNLSTGIVIHQVEGHYLVTDREGNPVDQAEVFLVTPSGDISLGLTDTDGLLSDEVIPSTIGQTQIYAVKGNEISFKVNVHTVLPFGESASPFNIKVNAAVDGSTAKNISWLTNPTLGTGNSILQMALKSDYNSRGVAVFKNYEGKNVIEQFTGAADVNQRYAVRINYAEALDLQAGKTYVYRVGDGQNWSDTREISTSINNSETNFFILGDVQTHNYQELANSLASINHSKRYDFGISTGDLVDELSKWDPFYQTSRVLAESWIGNVDMISALGNHEYMGDGDGRISGAYYNLPGHENGPVTHYSVRYGSVYIAVINFTQDRAGLINSLEWIVEDANNSDAAWKILVAHQPTYYTNIIGGNGLFYEVVPQYATLAGIDFVFSGHDHSYARTKPMINNVVNQDGTVYVISGSIGEKSYSAWNTPEFNFEIVLDNYDAVYMTVTATDTTFTYNLYETTGVLVDSYTKTKNVDKTGERFYIEGDRLISSVTGYSIPLASYTGFAYVEATGAKKYFIAGNAVKGWFSVSNKTYYAYNDGTIATENITIENADMYFDEDGVFKGGVTGFIEYQGKIRYYVNGEYLTSWQTIEGYVYYFSTADGTMRFGETIIHGETELFDSLGRLQKGRWVYSNSGIQYYFGLQVKGWYQLNDDWYYFSTANGVMRTGQTKISSKDYVFDSTGKLVIGAFVNELSGTRYYWGPNYVTGWQKIDGLLYYFDTLGYMVKGNQTINGISLEFNSDGVFVEKIDYPNGFIESYLGIRYYINNIYQTGWIDYQGHKYFADNQGYLVINRSLNIEGIVYAFDKEGKLINSNNITRLYTVYFVDYNGNPLSIQQIYPGESAFAPIPQTRLGYTFTGWDKSFDEVMSNMYVYATYEKTLVNVNFDIENVTIEGQESFLWNEKTAYDFIVPLGYELFYYDVIGANYKFNGNRIEIINPSEEITIYLWAKPISNLPILMIDTNNIPILDKENYISGSVHLTNADEYEDVYASMGIRGRGNSTWSMPKKPYRIKFDKRVSLLGMKSAKNYVLLADYADKSLLRNYLAHEMASYLNTSYKLQYEHVVVYLNGEYQGIYLLTEQVQIDENRLWIDDKDQAFDAGFLIELDSRDRAMEEGEENFEYIIVTGKYYVIKSPDMRDFSDLVREAKINYIKSYIRDMEQSFIDGTYENYIDIDSAIDFWIIQELFKNNDAAFSSFYFHKEKNGKIKLGPLWDFDIALGNVNYNGNDNPEGLWVETQNVWLKSLLLYNIEFRVKYYSRFLEIIEFYVPMLLNNMNNEANRIREDAIRNFTKWNILDKYVWPNPDPVVSANTYSKQVRYITDFIIIRTEWLRETLKNKLN</sequence>
<dbReference type="PANTHER" id="PTHR40446:SF2">
    <property type="entry name" value="N-ACETYLGLUCOSAMINE-1-PHOSPHODIESTER ALPHA-N-ACETYLGLUCOSAMINIDASE"/>
    <property type="match status" value="1"/>
</dbReference>
<evidence type="ECO:0000256" key="3">
    <source>
        <dbReference type="PROSITE-ProRule" id="PRU00591"/>
    </source>
</evidence>
<dbReference type="Pfam" id="PF09992">
    <property type="entry name" value="NAGPA"/>
    <property type="match status" value="1"/>
</dbReference>
<dbReference type="KEGG" id="ahk:NCTC10172_01353"/>
<feature type="domain" description="Calcineurin-like phosphoesterase" evidence="4">
    <location>
        <begin position="1112"/>
        <end position="1294"/>
    </location>
</feature>
<keyword evidence="8" id="KW-1185">Reference proteome</keyword>
<evidence type="ECO:0000313" key="8">
    <source>
        <dbReference type="Proteomes" id="UP000290909"/>
    </source>
</evidence>
<dbReference type="PANTHER" id="PTHR40446">
    <property type="entry name" value="N-ACETYLGLUCOSAMINE-1-PHOSPHODIESTER ALPHA-N-ACETYLGLUCOSAMINIDASE"/>
    <property type="match status" value="1"/>
</dbReference>
<dbReference type="InterPro" id="IPR029052">
    <property type="entry name" value="Metallo-depent_PP-like"/>
</dbReference>
<keyword evidence="2" id="KW-0677">Repeat</keyword>
<dbReference type="GO" id="GO:0003993">
    <property type="term" value="F:acid phosphatase activity"/>
    <property type="evidence" value="ECO:0007669"/>
    <property type="project" value="InterPro"/>
</dbReference>
<evidence type="ECO:0000259" key="6">
    <source>
        <dbReference type="Pfam" id="PF16656"/>
    </source>
</evidence>
<dbReference type="InterPro" id="IPR008963">
    <property type="entry name" value="Purple_acid_Pase-like_N"/>
</dbReference>
<dbReference type="Pfam" id="PF00149">
    <property type="entry name" value="Metallophos"/>
    <property type="match status" value="1"/>
</dbReference>
<evidence type="ECO:0000256" key="1">
    <source>
        <dbReference type="ARBA" id="ARBA00022729"/>
    </source>
</evidence>
<gene>
    <name evidence="7" type="primary">toxA</name>
    <name evidence="7" type="ORF">NCTC10172_01353</name>
</gene>
<evidence type="ECO:0000259" key="5">
    <source>
        <dbReference type="Pfam" id="PF09992"/>
    </source>
</evidence>